<feature type="region of interest" description="Disordered" evidence="1">
    <location>
        <begin position="182"/>
        <end position="246"/>
    </location>
</feature>
<sequence>MPRLTSFAAPVAAAFLLSACATTSDLENVPEPMGRFLLGHVVTVVEEPEIGPFSREATDEAWEAAIDFAIEERFGRYDGDKYFHIATKVDGYALAMIGVPLIFTPKSVLVASVTVWDDEKGAPINEEPEIITVSEELGFDQLIGTGLTKTADEQMLSLARSLAKSIHTWMLENPEWFGDASLMDPETTSAGRPAPTAGTIPPQFARVEEGEDGATLSGGEEVGGTSSGVKTDAAQNAEAKATQPSS</sequence>
<evidence type="ECO:0000256" key="1">
    <source>
        <dbReference type="SAM" id="MobiDB-lite"/>
    </source>
</evidence>
<evidence type="ECO:0000313" key="3">
    <source>
        <dbReference type="EMBL" id="MZR15061.1"/>
    </source>
</evidence>
<evidence type="ECO:0000256" key="2">
    <source>
        <dbReference type="SAM" id="SignalP"/>
    </source>
</evidence>
<proteinExistence type="predicted"/>
<gene>
    <name evidence="3" type="ORF">GQE99_18745</name>
</gene>
<keyword evidence="2" id="KW-0732">Signal</keyword>
<dbReference type="AlphaFoldDB" id="A0A845MBX8"/>
<dbReference type="RefSeq" id="WP_161353442.1">
    <property type="nucleotide sequence ID" value="NZ_WTUX01000022.1"/>
</dbReference>
<accession>A0A845MBX8</accession>
<dbReference type="PROSITE" id="PS51257">
    <property type="entry name" value="PROKAR_LIPOPROTEIN"/>
    <property type="match status" value="1"/>
</dbReference>
<evidence type="ECO:0000313" key="4">
    <source>
        <dbReference type="Proteomes" id="UP000467322"/>
    </source>
</evidence>
<evidence type="ECO:0008006" key="5">
    <source>
        <dbReference type="Google" id="ProtNLM"/>
    </source>
</evidence>
<protein>
    <recommendedName>
        <fullName evidence="5">Lipoprotein</fullName>
    </recommendedName>
</protein>
<name>A0A845MBX8_9RHOB</name>
<feature type="signal peptide" evidence="2">
    <location>
        <begin position="1"/>
        <end position="23"/>
    </location>
</feature>
<dbReference type="EMBL" id="WTUX01000022">
    <property type="protein sequence ID" value="MZR15061.1"/>
    <property type="molecule type" value="Genomic_DNA"/>
</dbReference>
<feature type="chain" id="PRO_5032659862" description="Lipoprotein" evidence="2">
    <location>
        <begin position="24"/>
        <end position="246"/>
    </location>
</feature>
<comment type="caution">
    <text evidence="3">The sequence shown here is derived from an EMBL/GenBank/DDBJ whole genome shotgun (WGS) entry which is preliminary data.</text>
</comment>
<keyword evidence="4" id="KW-1185">Reference proteome</keyword>
<organism evidence="3 4">
    <name type="scientific">Maritimibacter harenae</name>
    <dbReference type="NCBI Taxonomy" id="2606218"/>
    <lineage>
        <taxon>Bacteria</taxon>
        <taxon>Pseudomonadati</taxon>
        <taxon>Pseudomonadota</taxon>
        <taxon>Alphaproteobacteria</taxon>
        <taxon>Rhodobacterales</taxon>
        <taxon>Roseobacteraceae</taxon>
        <taxon>Maritimibacter</taxon>
    </lineage>
</organism>
<reference evidence="3 4" key="1">
    <citation type="submission" date="2019-12" db="EMBL/GenBank/DDBJ databases">
        <title>Maritimibacter sp. nov. sp. isolated from sea sand.</title>
        <authorList>
            <person name="Kim J."/>
            <person name="Jeong S.E."/>
            <person name="Jung H.S."/>
            <person name="Jeon C.O."/>
        </authorList>
    </citation>
    <scope>NUCLEOTIDE SEQUENCE [LARGE SCALE GENOMIC DNA]</scope>
    <source>
        <strain evidence="3 4">DP07</strain>
    </source>
</reference>
<dbReference type="Proteomes" id="UP000467322">
    <property type="component" value="Unassembled WGS sequence"/>
</dbReference>